<evidence type="ECO:0000259" key="10">
    <source>
        <dbReference type="Pfam" id="PF07670"/>
    </source>
</evidence>
<feature type="transmembrane region" description="Helical" evidence="7">
    <location>
        <begin position="7"/>
        <end position="24"/>
    </location>
</feature>
<feature type="transmembrane region" description="Helical" evidence="7">
    <location>
        <begin position="383"/>
        <end position="402"/>
    </location>
</feature>
<feature type="transmembrane region" description="Helical" evidence="7">
    <location>
        <begin position="208"/>
        <end position="228"/>
    </location>
</feature>
<sequence length="444" mass="46931">MDALMRIGFGLFGLAVLIGIAWAFSNNKKAVDWKLVATGVGLQIAFAAFVLMTGWGSAIFEGLGSVFVKLISFTNEGSKMILGGFADQDKYGFIFIFHALPTVIFFASFMAVLYHLGVMQWIVKMMALAITKVMKVSGAETTSVCASVFIGQTEAPLTVRPYINRMTESELLTMMIGGMAHIAGGVMAVYIGMLAGTDVLQQQMYAKHFLAASIMAAPATLLIAKILIPETGTPLTGGKVALHVEKESKNIIDAAAAGASDGMKLAINIAAMLLAFVALIAMINFIIGWVGDWHIPGYQSLNMMLNDGAMGEAQTVKLNLGLILGYVLAPIAWVIGIEWNDAVIAGGLIGQKVVLNEFIAYLQLSQTPVGTGPGAISENSRLILTYALCGFANFASIAIQIGGIGGLAPERRGDLARFGMRAVLGGSIATLMTATIAGVLIHLR</sequence>
<feature type="domain" description="Nucleoside transporter/FeoB GTPase Gate" evidence="10">
    <location>
        <begin position="97"/>
        <end position="195"/>
    </location>
</feature>
<evidence type="ECO:0000256" key="1">
    <source>
        <dbReference type="ARBA" id="ARBA00004651"/>
    </source>
</evidence>
<dbReference type="Pfam" id="PF01773">
    <property type="entry name" value="Nucleos_tra2_N"/>
    <property type="match status" value="1"/>
</dbReference>
<keyword evidence="6 7" id="KW-0472">Membrane</keyword>
<evidence type="ECO:0000256" key="2">
    <source>
        <dbReference type="ARBA" id="ARBA00009033"/>
    </source>
</evidence>
<evidence type="ECO:0000256" key="4">
    <source>
        <dbReference type="ARBA" id="ARBA00022692"/>
    </source>
</evidence>
<keyword evidence="5 7" id="KW-1133">Transmembrane helix</keyword>
<dbReference type="Pfam" id="PF07670">
    <property type="entry name" value="Gate"/>
    <property type="match status" value="1"/>
</dbReference>
<dbReference type="PANTHER" id="PTHR10590">
    <property type="entry name" value="SODIUM/NUCLEOSIDE COTRANSPORTER"/>
    <property type="match status" value="1"/>
</dbReference>
<dbReference type="Proteomes" id="UP001499959">
    <property type="component" value="Unassembled WGS sequence"/>
</dbReference>
<feature type="transmembrane region" description="Helical" evidence="7">
    <location>
        <begin position="91"/>
        <end position="116"/>
    </location>
</feature>
<protein>
    <submittedName>
        <fullName evidence="11">Nucleoside transporter</fullName>
    </submittedName>
</protein>
<evidence type="ECO:0000313" key="11">
    <source>
        <dbReference type="EMBL" id="GAA4787908.1"/>
    </source>
</evidence>
<feature type="transmembrane region" description="Helical" evidence="7">
    <location>
        <begin position="171"/>
        <end position="196"/>
    </location>
</feature>
<organism evidence="11 12">
    <name type="scientific">Lysobacter hankyongensis</name>
    <dbReference type="NCBI Taxonomy" id="1176535"/>
    <lineage>
        <taxon>Bacteria</taxon>
        <taxon>Pseudomonadati</taxon>
        <taxon>Pseudomonadota</taxon>
        <taxon>Gammaproteobacteria</taxon>
        <taxon>Lysobacterales</taxon>
        <taxon>Lysobacteraceae</taxon>
        <taxon>Lysobacter</taxon>
    </lineage>
</organism>
<keyword evidence="4 7" id="KW-0812">Transmembrane</keyword>
<comment type="caution">
    <text evidence="11">The sequence shown here is derived from an EMBL/GenBank/DDBJ whole genome shotgun (WGS) entry which is preliminary data.</text>
</comment>
<feature type="domain" description="Concentrative nucleoside transporter N-terminal" evidence="8">
    <location>
        <begin position="12"/>
        <end position="84"/>
    </location>
</feature>
<feature type="transmembrane region" description="Helical" evidence="7">
    <location>
        <begin position="422"/>
        <end position="443"/>
    </location>
</feature>
<name>A0ABP9AY30_9GAMM</name>
<feature type="domain" description="Concentrative nucleoside transporter C-terminal" evidence="9">
    <location>
        <begin position="208"/>
        <end position="438"/>
    </location>
</feature>
<dbReference type="InterPro" id="IPR011642">
    <property type="entry name" value="Gate_dom"/>
</dbReference>
<evidence type="ECO:0000259" key="8">
    <source>
        <dbReference type="Pfam" id="PF01773"/>
    </source>
</evidence>
<dbReference type="Pfam" id="PF07662">
    <property type="entry name" value="Nucleos_tra2_C"/>
    <property type="match status" value="1"/>
</dbReference>
<feature type="transmembrane region" description="Helical" evidence="7">
    <location>
        <begin position="44"/>
        <end position="70"/>
    </location>
</feature>
<reference evidence="12" key="1">
    <citation type="journal article" date="2019" name="Int. J. Syst. Evol. Microbiol.">
        <title>The Global Catalogue of Microorganisms (GCM) 10K type strain sequencing project: providing services to taxonomists for standard genome sequencing and annotation.</title>
        <authorList>
            <consortium name="The Broad Institute Genomics Platform"/>
            <consortium name="The Broad Institute Genome Sequencing Center for Infectious Disease"/>
            <person name="Wu L."/>
            <person name="Ma J."/>
        </authorList>
    </citation>
    <scope>NUCLEOTIDE SEQUENCE [LARGE SCALE GENOMIC DNA]</scope>
    <source>
        <strain evidence="12">JCM 18204</strain>
    </source>
</reference>
<feature type="transmembrane region" description="Helical" evidence="7">
    <location>
        <begin position="269"/>
        <end position="295"/>
    </location>
</feature>
<dbReference type="PANTHER" id="PTHR10590:SF4">
    <property type="entry name" value="SOLUTE CARRIER FAMILY 28 MEMBER 3"/>
    <property type="match status" value="1"/>
</dbReference>
<feature type="transmembrane region" description="Helical" evidence="7">
    <location>
        <begin position="316"/>
        <end position="336"/>
    </location>
</feature>
<evidence type="ECO:0000259" key="9">
    <source>
        <dbReference type="Pfam" id="PF07662"/>
    </source>
</evidence>
<keyword evidence="3" id="KW-1003">Cell membrane</keyword>
<dbReference type="InterPro" id="IPR011657">
    <property type="entry name" value="CNT_C_dom"/>
</dbReference>
<evidence type="ECO:0000313" key="12">
    <source>
        <dbReference type="Proteomes" id="UP001499959"/>
    </source>
</evidence>
<proteinExistence type="inferred from homology"/>
<accession>A0ABP9AY30</accession>
<keyword evidence="12" id="KW-1185">Reference proteome</keyword>
<comment type="subcellular location">
    <subcellularLocation>
        <location evidence="1">Cell membrane</location>
        <topology evidence="1">Multi-pass membrane protein</topology>
    </subcellularLocation>
</comment>
<evidence type="ECO:0000256" key="6">
    <source>
        <dbReference type="ARBA" id="ARBA00023136"/>
    </source>
</evidence>
<gene>
    <name evidence="11" type="ORF">GCM10023307_11290</name>
</gene>
<evidence type="ECO:0000256" key="7">
    <source>
        <dbReference type="SAM" id="Phobius"/>
    </source>
</evidence>
<comment type="similarity">
    <text evidence="2">Belongs to the concentrative nucleoside transporter (CNT) (TC 2.A.41) family.</text>
</comment>
<dbReference type="InterPro" id="IPR002668">
    <property type="entry name" value="CNT_N_dom"/>
</dbReference>
<evidence type="ECO:0000256" key="5">
    <source>
        <dbReference type="ARBA" id="ARBA00022989"/>
    </source>
</evidence>
<evidence type="ECO:0000256" key="3">
    <source>
        <dbReference type="ARBA" id="ARBA00022475"/>
    </source>
</evidence>
<dbReference type="InterPro" id="IPR008276">
    <property type="entry name" value="C_nuclsd_transpt"/>
</dbReference>
<dbReference type="EMBL" id="BAABJE010000002">
    <property type="protein sequence ID" value="GAA4787908.1"/>
    <property type="molecule type" value="Genomic_DNA"/>
</dbReference>